<gene>
    <name evidence="1" type="ORF">ACFP2T_44615</name>
</gene>
<comment type="caution">
    <text evidence="1">The sequence shown here is derived from an EMBL/GenBank/DDBJ whole genome shotgun (WGS) entry which is preliminary data.</text>
</comment>
<dbReference type="RefSeq" id="WP_377433245.1">
    <property type="nucleotide sequence ID" value="NZ_JBHSPR010000085.1"/>
</dbReference>
<dbReference type="Gene3D" id="2.160.20.10">
    <property type="entry name" value="Single-stranded right-handed beta-helix, Pectin lyase-like"/>
    <property type="match status" value="1"/>
</dbReference>
<organism evidence="1 2">
    <name type="scientific">Plantactinospora solaniradicis</name>
    <dbReference type="NCBI Taxonomy" id="1723736"/>
    <lineage>
        <taxon>Bacteria</taxon>
        <taxon>Bacillati</taxon>
        <taxon>Actinomycetota</taxon>
        <taxon>Actinomycetes</taxon>
        <taxon>Micromonosporales</taxon>
        <taxon>Micromonosporaceae</taxon>
        <taxon>Plantactinospora</taxon>
    </lineage>
</organism>
<dbReference type="InterPro" id="IPR011050">
    <property type="entry name" value="Pectin_lyase_fold/virulence"/>
</dbReference>
<proteinExistence type="predicted"/>
<accession>A0ABW1KQV7</accession>
<dbReference type="Proteomes" id="UP001596203">
    <property type="component" value="Unassembled WGS sequence"/>
</dbReference>
<name>A0ABW1KQV7_9ACTN</name>
<reference evidence="2" key="1">
    <citation type="journal article" date="2019" name="Int. J. Syst. Evol. Microbiol.">
        <title>The Global Catalogue of Microorganisms (GCM) 10K type strain sequencing project: providing services to taxonomists for standard genome sequencing and annotation.</title>
        <authorList>
            <consortium name="The Broad Institute Genomics Platform"/>
            <consortium name="The Broad Institute Genome Sequencing Center for Infectious Disease"/>
            <person name="Wu L."/>
            <person name="Ma J."/>
        </authorList>
    </citation>
    <scope>NUCLEOTIDE SEQUENCE [LARGE SCALE GENOMIC DNA]</scope>
    <source>
        <strain evidence="2">ZS-35-S2</strain>
    </source>
</reference>
<evidence type="ECO:0008006" key="3">
    <source>
        <dbReference type="Google" id="ProtNLM"/>
    </source>
</evidence>
<dbReference type="SUPFAM" id="SSF51126">
    <property type="entry name" value="Pectin lyase-like"/>
    <property type="match status" value="1"/>
</dbReference>
<evidence type="ECO:0000313" key="1">
    <source>
        <dbReference type="EMBL" id="MFC6023223.1"/>
    </source>
</evidence>
<evidence type="ECO:0000313" key="2">
    <source>
        <dbReference type="Proteomes" id="UP001596203"/>
    </source>
</evidence>
<dbReference type="InterPro" id="IPR012334">
    <property type="entry name" value="Pectin_lyas_fold"/>
</dbReference>
<sequence length="253" mass="27935">MPTPLVPLTRWPGPATTGVPLNTPLTSFGSLDLRRDGQVITNLNITGQVTVYAKNVTIRRSRITSDGATFPIRTFGSAVNLLIEDVEIDGRGRAPAGICFDDYTLRRVNLHHVQDGTWLGSRTNVLDSWIHDLVRVPGSHNDCARVTGAADVVLRHNRLDAYRQSTSETMNSCLTLGKAVRNLCFEENYCNGGAYTIGIRPDLIASRAVFRRNVFGRNYRYGIIARPSHPGVTWERSNVWFDNGQPVLASGQG</sequence>
<dbReference type="EMBL" id="JBHSPR010000085">
    <property type="protein sequence ID" value="MFC6023223.1"/>
    <property type="molecule type" value="Genomic_DNA"/>
</dbReference>
<protein>
    <recommendedName>
        <fullName evidence="3">Right handed beta helix domain-containing protein</fullName>
    </recommendedName>
</protein>
<keyword evidence="2" id="KW-1185">Reference proteome</keyword>